<feature type="transmembrane region" description="Helical" evidence="6">
    <location>
        <begin position="40"/>
        <end position="60"/>
    </location>
</feature>
<proteinExistence type="inferred from homology"/>
<evidence type="ECO:0000256" key="3">
    <source>
        <dbReference type="ARBA" id="ARBA00022692"/>
    </source>
</evidence>
<dbReference type="InterPro" id="IPR000620">
    <property type="entry name" value="EamA_dom"/>
</dbReference>
<keyword evidence="9" id="KW-1185">Reference proteome</keyword>
<dbReference type="PANTHER" id="PTHR32322:SF2">
    <property type="entry name" value="EAMA DOMAIN-CONTAINING PROTEIN"/>
    <property type="match status" value="1"/>
</dbReference>
<evidence type="ECO:0000256" key="2">
    <source>
        <dbReference type="ARBA" id="ARBA00007362"/>
    </source>
</evidence>
<dbReference type="RefSeq" id="WP_203653376.1">
    <property type="nucleotide sequence ID" value="NZ_BONR01000001.1"/>
</dbReference>
<name>A0A919UJ21_9MICO</name>
<feature type="transmembrane region" description="Helical" evidence="6">
    <location>
        <begin position="156"/>
        <end position="175"/>
    </location>
</feature>
<gene>
    <name evidence="8" type="ORF">Dac01nite_06880</name>
</gene>
<evidence type="ECO:0000256" key="6">
    <source>
        <dbReference type="SAM" id="Phobius"/>
    </source>
</evidence>
<feature type="transmembrane region" description="Helical" evidence="6">
    <location>
        <begin position="99"/>
        <end position="119"/>
    </location>
</feature>
<dbReference type="EMBL" id="BONR01000001">
    <property type="protein sequence ID" value="GIG53936.1"/>
    <property type="molecule type" value="Genomic_DNA"/>
</dbReference>
<comment type="caution">
    <text evidence="8">The sequence shown here is derived from an EMBL/GenBank/DDBJ whole genome shotgun (WGS) entry which is preliminary data.</text>
</comment>
<feature type="transmembrane region" description="Helical" evidence="6">
    <location>
        <begin position="187"/>
        <end position="209"/>
    </location>
</feature>
<evidence type="ECO:0000313" key="8">
    <source>
        <dbReference type="EMBL" id="GIG53936.1"/>
    </source>
</evidence>
<evidence type="ECO:0000259" key="7">
    <source>
        <dbReference type="Pfam" id="PF00892"/>
    </source>
</evidence>
<evidence type="ECO:0000313" key="9">
    <source>
        <dbReference type="Proteomes" id="UP000652354"/>
    </source>
</evidence>
<feature type="transmembrane region" description="Helical" evidence="6">
    <location>
        <begin position="278"/>
        <end position="295"/>
    </location>
</feature>
<feature type="domain" description="EamA" evidence="7">
    <location>
        <begin position="12"/>
        <end position="145"/>
    </location>
</feature>
<feature type="domain" description="EamA" evidence="7">
    <location>
        <begin position="156"/>
        <end position="293"/>
    </location>
</feature>
<comment type="subcellular location">
    <subcellularLocation>
        <location evidence="1">Membrane</location>
        <topology evidence="1">Multi-pass membrane protein</topology>
    </subcellularLocation>
</comment>
<sequence length="313" mass="33059">MSPLADVPLRAWLPYFLGVSAAWGSSFLFIEVALRSFAPAQVALGRLLFGAAVLMAMVLAMRRLPRLTWRSVLALGLVGAFLSGIPLILIPLAQQHITSILASLLNATTPLWTALFVALLIPTERVSRAQLVGLVLGAFGIAILVGAWQVDDFPALGVAFMLGATACYGIGSTLSRVLLNRVQESPVVLSATQISLSVLIVAPFALGAPAPGDGAVALDSWSMWALIALGVTGTSFAYVWFWKIVRTAGATTAASVTYVVPVVATVLGVLVLGEKLHWYEPVGAAVVLTGVWLAQRKPRPRPEVMQELKGSPA</sequence>
<dbReference type="SUPFAM" id="SSF103481">
    <property type="entry name" value="Multidrug resistance efflux transporter EmrE"/>
    <property type="match status" value="2"/>
</dbReference>
<feature type="transmembrane region" description="Helical" evidence="6">
    <location>
        <begin position="131"/>
        <end position="150"/>
    </location>
</feature>
<dbReference type="PANTHER" id="PTHR32322">
    <property type="entry name" value="INNER MEMBRANE TRANSPORTER"/>
    <property type="match status" value="1"/>
</dbReference>
<dbReference type="AlphaFoldDB" id="A0A919UJ21"/>
<dbReference type="Proteomes" id="UP000652354">
    <property type="component" value="Unassembled WGS sequence"/>
</dbReference>
<feature type="transmembrane region" description="Helical" evidence="6">
    <location>
        <begin position="253"/>
        <end position="272"/>
    </location>
</feature>
<evidence type="ECO:0000256" key="1">
    <source>
        <dbReference type="ARBA" id="ARBA00004141"/>
    </source>
</evidence>
<dbReference type="InterPro" id="IPR050638">
    <property type="entry name" value="AA-Vitamin_Transporters"/>
</dbReference>
<evidence type="ECO:0000256" key="5">
    <source>
        <dbReference type="ARBA" id="ARBA00023136"/>
    </source>
</evidence>
<evidence type="ECO:0000256" key="4">
    <source>
        <dbReference type="ARBA" id="ARBA00022989"/>
    </source>
</evidence>
<dbReference type="GO" id="GO:0016020">
    <property type="term" value="C:membrane"/>
    <property type="evidence" value="ECO:0007669"/>
    <property type="project" value="UniProtKB-SubCell"/>
</dbReference>
<accession>A0A919UJ21</accession>
<keyword evidence="5 6" id="KW-0472">Membrane</keyword>
<dbReference type="Pfam" id="PF00892">
    <property type="entry name" value="EamA"/>
    <property type="match status" value="2"/>
</dbReference>
<organism evidence="8 9">
    <name type="scientific">Demequina activiva</name>
    <dbReference type="NCBI Taxonomy" id="1582364"/>
    <lineage>
        <taxon>Bacteria</taxon>
        <taxon>Bacillati</taxon>
        <taxon>Actinomycetota</taxon>
        <taxon>Actinomycetes</taxon>
        <taxon>Micrococcales</taxon>
        <taxon>Demequinaceae</taxon>
        <taxon>Demequina</taxon>
    </lineage>
</organism>
<comment type="similarity">
    <text evidence="2">Belongs to the EamA transporter family.</text>
</comment>
<keyword evidence="4 6" id="KW-1133">Transmembrane helix</keyword>
<dbReference type="InterPro" id="IPR037185">
    <property type="entry name" value="EmrE-like"/>
</dbReference>
<keyword evidence="3 6" id="KW-0812">Transmembrane</keyword>
<feature type="transmembrane region" description="Helical" evidence="6">
    <location>
        <begin position="221"/>
        <end position="241"/>
    </location>
</feature>
<reference evidence="8" key="1">
    <citation type="submission" date="2021-01" db="EMBL/GenBank/DDBJ databases">
        <title>Whole genome shotgun sequence of Demequina activiva NBRC 110675.</title>
        <authorList>
            <person name="Komaki H."/>
            <person name="Tamura T."/>
        </authorList>
    </citation>
    <scope>NUCLEOTIDE SEQUENCE</scope>
    <source>
        <strain evidence="8">NBRC 110675</strain>
    </source>
</reference>
<feature type="transmembrane region" description="Helical" evidence="6">
    <location>
        <begin position="72"/>
        <end position="93"/>
    </location>
</feature>
<protein>
    <submittedName>
        <fullName evidence="8">Transporter</fullName>
    </submittedName>
</protein>
<feature type="transmembrane region" description="Helical" evidence="6">
    <location>
        <begin position="12"/>
        <end position="34"/>
    </location>
</feature>